<dbReference type="EMBL" id="JBBMLE010000003">
    <property type="protein sequence ID" value="MEK0251219.1"/>
    <property type="molecule type" value="Genomic_DNA"/>
</dbReference>
<proteinExistence type="predicted"/>
<evidence type="ECO:0008006" key="3">
    <source>
        <dbReference type="Google" id="ProtNLM"/>
    </source>
</evidence>
<evidence type="ECO:0000313" key="2">
    <source>
        <dbReference type="Proteomes" id="UP001498501"/>
    </source>
</evidence>
<dbReference type="RefSeq" id="WP_340473530.1">
    <property type="nucleotide sequence ID" value="NZ_JBBMLE010000003.1"/>
</dbReference>
<comment type="caution">
    <text evidence="1">The sequence shown here is derived from an EMBL/GenBank/DDBJ whole genome shotgun (WGS) entry which is preliminary data.</text>
</comment>
<gene>
    <name evidence="1" type="ORF">WM018_01550</name>
</gene>
<dbReference type="Proteomes" id="UP001498501">
    <property type="component" value="Unassembled WGS sequence"/>
</dbReference>
<accession>A0ABU8ZEC2</accession>
<evidence type="ECO:0000313" key="1">
    <source>
        <dbReference type="EMBL" id="MEK0251219.1"/>
    </source>
</evidence>
<reference evidence="1 2" key="1">
    <citation type="submission" date="2024-03" db="EMBL/GenBank/DDBJ databases">
        <title>Cross-transmission of Acinetobacter junii carrying blaOXA-58 in a neonatal intensive care unit.</title>
        <authorList>
            <person name="Bour M."/>
            <person name="Potron A."/>
            <person name="Lecointe D."/>
        </authorList>
    </citation>
    <scope>NUCLEOTIDE SEQUENCE [LARGE SCALE GENOMIC DNA]</scope>
    <source>
        <strain evidence="1 2">21A3096 case 1</strain>
    </source>
</reference>
<sequence length="74" mass="8951">MKYIYLKKDGKYLHIVQNEHEEYQDSSDISSIYTQQYILNEEKEGAIRFLEQRECDRFLATKGKRLKGFKEVKE</sequence>
<name>A0ABU8ZEC2_ACIJU</name>
<keyword evidence="2" id="KW-1185">Reference proteome</keyword>
<protein>
    <recommendedName>
        <fullName evidence="3">DUF2188 domain-containing protein</fullName>
    </recommendedName>
</protein>
<organism evidence="1 2">
    <name type="scientific">Acinetobacter junii</name>
    <dbReference type="NCBI Taxonomy" id="40215"/>
    <lineage>
        <taxon>Bacteria</taxon>
        <taxon>Pseudomonadati</taxon>
        <taxon>Pseudomonadota</taxon>
        <taxon>Gammaproteobacteria</taxon>
        <taxon>Moraxellales</taxon>
        <taxon>Moraxellaceae</taxon>
        <taxon>Acinetobacter</taxon>
    </lineage>
</organism>